<reference evidence="1 2" key="1">
    <citation type="submission" date="2017-07" db="EMBL/GenBank/DDBJ databases">
        <title>Complete genome sequences and comparative analysis of the novel pathogen Francisella opportunistica.</title>
        <authorList>
            <person name="Dietrich E.A."/>
            <person name="Kingry L.C."/>
            <person name="Petersen J.M."/>
        </authorList>
    </citation>
    <scope>NUCLEOTIDE SEQUENCE [LARGE SCALE GENOMIC DNA]</scope>
    <source>
        <strain evidence="1 2">14-2155</strain>
    </source>
</reference>
<dbReference type="SUPFAM" id="SSF55331">
    <property type="entry name" value="Tautomerase/MIF"/>
    <property type="match status" value="1"/>
</dbReference>
<evidence type="ECO:0000313" key="2">
    <source>
        <dbReference type="Proteomes" id="UP000253862"/>
    </source>
</evidence>
<sequence length="114" mass="13181">MPHIILEIPQQFDITIAKKAIDYSQEFLADSLSTRLETFKSRIYRYNFSSVGGEDKLDLIHMQIKVLAGRKQQHLNNLALQLKNQLTKLFNTHINMLKHSLTLEIIELSPAYAN</sequence>
<accession>A0A345JS77</accession>
<name>A0A345JS77_9GAMM</name>
<keyword evidence="2" id="KW-1185">Reference proteome</keyword>
<protein>
    <recommendedName>
        <fullName evidence="3">5-carboxymethyl-2-hydroxymuconate isomerase</fullName>
    </recommendedName>
</protein>
<dbReference type="KEGG" id="foo:CGC45_06050"/>
<organism evidence="1 2">
    <name type="scientific">Francisella opportunistica</name>
    <dbReference type="NCBI Taxonomy" id="2016517"/>
    <lineage>
        <taxon>Bacteria</taxon>
        <taxon>Pseudomonadati</taxon>
        <taxon>Pseudomonadota</taxon>
        <taxon>Gammaproteobacteria</taxon>
        <taxon>Thiotrichales</taxon>
        <taxon>Francisellaceae</taxon>
        <taxon>Francisella</taxon>
    </lineage>
</organism>
<evidence type="ECO:0000313" key="1">
    <source>
        <dbReference type="EMBL" id="AXH30173.1"/>
    </source>
</evidence>
<dbReference type="RefSeq" id="WP_071629442.1">
    <property type="nucleotide sequence ID" value="NZ_CP022375.1"/>
</dbReference>
<gene>
    <name evidence="1" type="ORF">CGC43_06055</name>
</gene>
<dbReference type="AlphaFoldDB" id="A0A345JS77"/>
<dbReference type="Gene3D" id="3.30.429.10">
    <property type="entry name" value="Macrophage Migration Inhibitory Factor"/>
    <property type="match status" value="1"/>
</dbReference>
<dbReference type="EMBL" id="CP022375">
    <property type="protein sequence ID" value="AXH30173.1"/>
    <property type="molecule type" value="Genomic_DNA"/>
</dbReference>
<dbReference type="Proteomes" id="UP000253862">
    <property type="component" value="Chromosome"/>
</dbReference>
<dbReference type="OrthoDB" id="9814215at2"/>
<evidence type="ECO:0008006" key="3">
    <source>
        <dbReference type="Google" id="ProtNLM"/>
    </source>
</evidence>
<dbReference type="InterPro" id="IPR014347">
    <property type="entry name" value="Tautomerase/MIF_sf"/>
</dbReference>
<proteinExistence type="predicted"/>